<dbReference type="SUPFAM" id="SSF46689">
    <property type="entry name" value="Homeodomain-like"/>
    <property type="match status" value="2"/>
</dbReference>
<dbReference type="InterPro" id="IPR018060">
    <property type="entry name" value="HTH_AraC"/>
</dbReference>
<dbReference type="Pfam" id="PF12833">
    <property type="entry name" value="HTH_18"/>
    <property type="match status" value="1"/>
</dbReference>
<name>A0A495IWA0_9SPHI</name>
<sequence length="313" mass="36246">MKPQLLKVTNGPAHSFSIRQDIYPYVNNHWHYHPEVELIHIRKGTGTQFIGDNIKRFSEGDVVLVGSYLPHYWRYDDLYFQQNAEVYADAAVIHFLENFWGDQFLSLPENKPIKMLLEKAKRGIHVTGNTAKAVAALIKKMVNADGVQRITILIELLSEIAACNQLVFLSSIGFRHDFNDVENERINAIYEYSLANFRNKIQLKQIADVARISENSFCRYFKSRTRKTYSQFLIEIRVGDACKLLIEDRLSIKQICFECGFNNLVGFHKYFKLITGKSPLSYQREYTKLSRQEIRVVNQDEKPKTVPLNSAVT</sequence>
<evidence type="ECO:0000256" key="3">
    <source>
        <dbReference type="ARBA" id="ARBA00023163"/>
    </source>
</evidence>
<dbReference type="PANTHER" id="PTHR43280:SF2">
    <property type="entry name" value="HTH-TYPE TRANSCRIPTIONAL REGULATOR EXSA"/>
    <property type="match status" value="1"/>
</dbReference>
<dbReference type="CDD" id="cd06976">
    <property type="entry name" value="cupin_MtlR-like_N"/>
    <property type="match status" value="1"/>
</dbReference>
<evidence type="ECO:0000256" key="2">
    <source>
        <dbReference type="ARBA" id="ARBA00023125"/>
    </source>
</evidence>
<protein>
    <submittedName>
        <fullName evidence="5">AraC-like DNA-binding protein</fullName>
    </submittedName>
</protein>
<reference evidence="5 6" key="1">
    <citation type="submission" date="2018-10" db="EMBL/GenBank/DDBJ databases">
        <title>Genomic Encyclopedia of Archaeal and Bacterial Type Strains, Phase II (KMG-II): from individual species to whole genera.</title>
        <authorList>
            <person name="Goeker M."/>
        </authorList>
    </citation>
    <scope>NUCLEOTIDE SEQUENCE [LARGE SCALE GENOMIC DNA]</scope>
    <source>
        <strain evidence="5 6">DSM 18602</strain>
    </source>
</reference>
<evidence type="ECO:0000313" key="6">
    <source>
        <dbReference type="Proteomes" id="UP000268007"/>
    </source>
</evidence>
<dbReference type="PROSITE" id="PS01124">
    <property type="entry name" value="HTH_ARAC_FAMILY_2"/>
    <property type="match status" value="1"/>
</dbReference>
<evidence type="ECO:0000256" key="1">
    <source>
        <dbReference type="ARBA" id="ARBA00023015"/>
    </source>
</evidence>
<feature type="domain" description="HTH araC/xylS-type" evidence="4">
    <location>
        <begin position="187"/>
        <end position="285"/>
    </location>
</feature>
<dbReference type="InterPro" id="IPR011051">
    <property type="entry name" value="RmlC_Cupin_sf"/>
</dbReference>
<dbReference type="GO" id="GO:0043565">
    <property type="term" value="F:sequence-specific DNA binding"/>
    <property type="evidence" value="ECO:0007669"/>
    <property type="project" value="InterPro"/>
</dbReference>
<keyword evidence="1" id="KW-0805">Transcription regulation</keyword>
<evidence type="ECO:0000259" key="4">
    <source>
        <dbReference type="PROSITE" id="PS01124"/>
    </source>
</evidence>
<dbReference type="SUPFAM" id="SSF51182">
    <property type="entry name" value="RmlC-like cupins"/>
    <property type="match status" value="1"/>
</dbReference>
<dbReference type="EMBL" id="RBKU01000001">
    <property type="protein sequence ID" value="RKR80872.1"/>
    <property type="molecule type" value="Genomic_DNA"/>
</dbReference>
<dbReference type="Gene3D" id="2.60.120.10">
    <property type="entry name" value="Jelly Rolls"/>
    <property type="match status" value="1"/>
</dbReference>
<evidence type="ECO:0000313" key="5">
    <source>
        <dbReference type="EMBL" id="RKR80872.1"/>
    </source>
</evidence>
<dbReference type="InterPro" id="IPR014710">
    <property type="entry name" value="RmlC-like_jellyroll"/>
</dbReference>
<dbReference type="GO" id="GO:0003700">
    <property type="term" value="F:DNA-binding transcription factor activity"/>
    <property type="evidence" value="ECO:0007669"/>
    <property type="project" value="InterPro"/>
</dbReference>
<dbReference type="SMART" id="SM00342">
    <property type="entry name" value="HTH_ARAC"/>
    <property type="match status" value="1"/>
</dbReference>
<keyword evidence="6" id="KW-1185">Reference proteome</keyword>
<proteinExistence type="predicted"/>
<comment type="caution">
    <text evidence="5">The sequence shown here is derived from an EMBL/GenBank/DDBJ whole genome shotgun (WGS) entry which is preliminary data.</text>
</comment>
<organism evidence="5 6">
    <name type="scientific">Mucilaginibacter gracilis</name>
    <dbReference type="NCBI Taxonomy" id="423350"/>
    <lineage>
        <taxon>Bacteria</taxon>
        <taxon>Pseudomonadati</taxon>
        <taxon>Bacteroidota</taxon>
        <taxon>Sphingobacteriia</taxon>
        <taxon>Sphingobacteriales</taxon>
        <taxon>Sphingobacteriaceae</taxon>
        <taxon>Mucilaginibacter</taxon>
    </lineage>
</organism>
<dbReference type="PANTHER" id="PTHR43280">
    <property type="entry name" value="ARAC-FAMILY TRANSCRIPTIONAL REGULATOR"/>
    <property type="match status" value="1"/>
</dbReference>
<gene>
    <name evidence="5" type="ORF">BDD43_1009</name>
</gene>
<dbReference type="Gene3D" id="1.10.10.60">
    <property type="entry name" value="Homeodomain-like"/>
    <property type="match status" value="2"/>
</dbReference>
<accession>A0A495IWA0</accession>
<dbReference type="InterPro" id="IPR009057">
    <property type="entry name" value="Homeodomain-like_sf"/>
</dbReference>
<dbReference type="Proteomes" id="UP000268007">
    <property type="component" value="Unassembled WGS sequence"/>
</dbReference>
<keyword evidence="3" id="KW-0804">Transcription</keyword>
<dbReference type="RefSeq" id="WP_121196698.1">
    <property type="nucleotide sequence ID" value="NZ_RBKU01000001.1"/>
</dbReference>
<dbReference type="OrthoDB" id="9787988at2"/>
<dbReference type="InterPro" id="IPR018062">
    <property type="entry name" value="HTH_AraC-typ_CS"/>
</dbReference>
<dbReference type="PROSITE" id="PS00041">
    <property type="entry name" value="HTH_ARAC_FAMILY_1"/>
    <property type="match status" value="1"/>
</dbReference>
<dbReference type="AlphaFoldDB" id="A0A495IWA0"/>
<keyword evidence="2 5" id="KW-0238">DNA-binding</keyword>